<keyword evidence="3" id="KW-0862">Zinc</keyword>
<keyword evidence="2" id="KW-0863">Zinc-finger</keyword>
<dbReference type="InterPro" id="IPR050219">
    <property type="entry name" value="DnaG_primase"/>
</dbReference>
<name>A0A424YHN1_9FIRM</name>
<dbReference type="Proteomes" id="UP000285138">
    <property type="component" value="Unassembled WGS sequence"/>
</dbReference>
<dbReference type="PANTHER" id="PTHR30313:SF2">
    <property type="entry name" value="DNA PRIMASE"/>
    <property type="match status" value="1"/>
</dbReference>
<evidence type="ECO:0000313" key="5">
    <source>
        <dbReference type="EMBL" id="RQD77729.1"/>
    </source>
</evidence>
<feature type="domain" description="Zinc finger CHC2-type" evidence="4">
    <location>
        <begin position="46"/>
        <end position="98"/>
    </location>
</feature>
<dbReference type="GO" id="GO:0003899">
    <property type="term" value="F:DNA-directed RNA polymerase activity"/>
    <property type="evidence" value="ECO:0007669"/>
    <property type="project" value="InterPro"/>
</dbReference>
<organism evidence="5 6">
    <name type="scientific">Candidatus Syntrophonatronum acetioxidans</name>
    <dbReference type="NCBI Taxonomy" id="1795816"/>
    <lineage>
        <taxon>Bacteria</taxon>
        <taxon>Bacillati</taxon>
        <taxon>Bacillota</taxon>
        <taxon>Clostridia</taxon>
        <taxon>Eubacteriales</taxon>
        <taxon>Syntrophomonadaceae</taxon>
        <taxon>Candidatus Syntrophonatronum</taxon>
    </lineage>
</organism>
<dbReference type="PANTHER" id="PTHR30313">
    <property type="entry name" value="DNA PRIMASE"/>
    <property type="match status" value="1"/>
</dbReference>
<accession>A0A424YHN1</accession>
<dbReference type="GO" id="GO:0006269">
    <property type="term" value="P:DNA replication, synthesis of primer"/>
    <property type="evidence" value="ECO:0007669"/>
    <property type="project" value="TreeGrafter"/>
</dbReference>
<dbReference type="GO" id="GO:0008270">
    <property type="term" value="F:zinc ion binding"/>
    <property type="evidence" value="ECO:0007669"/>
    <property type="project" value="UniProtKB-KW"/>
</dbReference>
<dbReference type="EMBL" id="QZAA01000056">
    <property type="protein sequence ID" value="RQD77729.1"/>
    <property type="molecule type" value="Genomic_DNA"/>
</dbReference>
<protein>
    <recommendedName>
        <fullName evidence="4">Zinc finger CHC2-type domain-containing protein</fullName>
    </recommendedName>
</protein>
<dbReference type="AlphaFoldDB" id="A0A424YHN1"/>
<evidence type="ECO:0000256" key="2">
    <source>
        <dbReference type="ARBA" id="ARBA00022771"/>
    </source>
</evidence>
<evidence type="ECO:0000256" key="1">
    <source>
        <dbReference type="ARBA" id="ARBA00022723"/>
    </source>
</evidence>
<reference evidence="5 6" key="1">
    <citation type="submission" date="2018-08" db="EMBL/GenBank/DDBJ databases">
        <title>The metabolism and importance of syntrophic acetate oxidation coupled to methane or sulfide production in haloalkaline environments.</title>
        <authorList>
            <person name="Timmers P.H.A."/>
            <person name="Vavourakis C.D."/>
            <person name="Sorokin D.Y."/>
            <person name="Sinninghe Damste J.S."/>
            <person name="Muyzer G."/>
            <person name="Stams A.J.M."/>
            <person name="Plugge C.M."/>
        </authorList>
    </citation>
    <scope>NUCLEOTIDE SEQUENCE [LARGE SCALE GENOMIC DNA]</scope>
    <source>
        <strain evidence="5">MSAO_Bac1</strain>
    </source>
</reference>
<evidence type="ECO:0000259" key="4">
    <source>
        <dbReference type="SMART" id="SM00400"/>
    </source>
</evidence>
<dbReference type="SMART" id="SM00400">
    <property type="entry name" value="ZnF_CHCC"/>
    <property type="match status" value="1"/>
</dbReference>
<dbReference type="Gene3D" id="3.90.580.10">
    <property type="entry name" value="Zinc finger, CHC2-type domain"/>
    <property type="match status" value="1"/>
</dbReference>
<evidence type="ECO:0000256" key="3">
    <source>
        <dbReference type="ARBA" id="ARBA00022833"/>
    </source>
</evidence>
<dbReference type="Pfam" id="PF01807">
    <property type="entry name" value="Zn_ribbon_DnaG"/>
    <property type="match status" value="1"/>
</dbReference>
<dbReference type="GO" id="GO:0005737">
    <property type="term" value="C:cytoplasm"/>
    <property type="evidence" value="ECO:0007669"/>
    <property type="project" value="TreeGrafter"/>
</dbReference>
<dbReference type="GO" id="GO:0003677">
    <property type="term" value="F:DNA binding"/>
    <property type="evidence" value="ECO:0007669"/>
    <property type="project" value="InterPro"/>
</dbReference>
<proteinExistence type="predicted"/>
<dbReference type="InterPro" id="IPR036977">
    <property type="entry name" value="DNA_primase_Znf_CHC2"/>
</dbReference>
<sequence length="204" mass="23781">MPAHGTGRKGRTELIISYHKDIFHIVKTIPFPEIQRVFNGEESKKNKICCPFHQEKTPSFHIYPDSFKCWGCGEHGDGIDFVSKLYELKPLEAARLIAEKFGISIVQGKLPPRLSKKVMEVRQEQALRKGLKAREREAFLRLVNLCELVRETLRNEGLKISDDINYLLQRLPLFECWLDILAAGTEQEKIELLQSDELRWWLYE</sequence>
<comment type="caution">
    <text evidence="5">The sequence shown here is derived from an EMBL/GenBank/DDBJ whole genome shotgun (WGS) entry which is preliminary data.</text>
</comment>
<dbReference type="SUPFAM" id="SSF57783">
    <property type="entry name" value="Zinc beta-ribbon"/>
    <property type="match status" value="1"/>
</dbReference>
<dbReference type="InterPro" id="IPR002694">
    <property type="entry name" value="Znf_CHC2"/>
</dbReference>
<evidence type="ECO:0000313" key="6">
    <source>
        <dbReference type="Proteomes" id="UP000285138"/>
    </source>
</evidence>
<keyword evidence="1" id="KW-0479">Metal-binding</keyword>
<gene>
    <name evidence="5" type="ORF">D5R97_01790</name>
</gene>